<dbReference type="CDD" id="cd03801">
    <property type="entry name" value="GT4_PimA-like"/>
    <property type="match status" value="1"/>
</dbReference>
<dbReference type="AlphaFoldDB" id="A0A174MK07"/>
<accession>A0A174MK07</accession>
<dbReference type="PANTHER" id="PTHR12526:SF510">
    <property type="entry name" value="D-INOSITOL 3-PHOSPHATE GLYCOSYLTRANSFERASE"/>
    <property type="match status" value="1"/>
</dbReference>
<dbReference type="Proteomes" id="UP001200544">
    <property type="component" value="Unassembled WGS sequence"/>
</dbReference>
<dbReference type="EC" id="2.4.-.-" evidence="3"/>
<dbReference type="EMBL" id="CZAP01000004">
    <property type="protein sequence ID" value="CUP34049.1"/>
    <property type="molecule type" value="Genomic_DNA"/>
</dbReference>
<name>A0A174MK07_BACT4</name>
<keyword evidence="1 3" id="KW-0328">Glycosyltransferase</keyword>
<evidence type="ECO:0000313" key="3">
    <source>
        <dbReference type="EMBL" id="CUP34049.1"/>
    </source>
</evidence>
<evidence type="ECO:0000313" key="4">
    <source>
        <dbReference type="EMBL" id="MCE9241059.1"/>
    </source>
</evidence>
<reference evidence="4" key="2">
    <citation type="submission" date="2021-07" db="EMBL/GenBank/DDBJ databases">
        <title>Comparative genomics of Bacteroides fragilis group isolates reveals species-dependent resistance mechanisms and validates clinical tools for resistance prediction.</title>
        <authorList>
            <person name="Wallace M.J."/>
            <person name="Jean S."/>
            <person name="Wallace M.A."/>
            <person name="Carey-Ann B.D."/>
            <person name="Dantas G."/>
        </authorList>
    </citation>
    <scope>NUCLEOTIDE SEQUENCE</scope>
    <source>
        <strain evidence="4">BJH_160</strain>
    </source>
</reference>
<evidence type="ECO:0000256" key="1">
    <source>
        <dbReference type="ARBA" id="ARBA00022676"/>
    </source>
</evidence>
<proteinExistence type="predicted"/>
<evidence type="ECO:0000313" key="5">
    <source>
        <dbReference type="Proteomes" id="UP000095576"/>
    </source>
</evidence>
<dbReference type="GO" id="GO:0016757">
    <property type="term" value="F:glycosyltransferase activity"/>
    <property type="evidence" value="ECO:0007669"/>
    <property type="project" value="UniProtKB-KW"/>
</dbReference>
<keyword evidence="2 3" id="KW-0808">Transferase</keyword>
<evidence type="ECO:0000256" key="2">
    <source>
        <dbReference type="ARBA" id="ARBA00022679"/>
    </source>
</evidence>
<gene>
    <name evidence="3" type="primary">cotSA_2</name>
    <name evidence="3" type="ORF">ERS852511_01832</name>
    <name evidence="4" type="ORF">K0H07_28470</name>
</gene>
<organism evidence="3 5">
    <name type="scientific">Bacteroides thetaiotaomicron</name>
    <dbReference type="NCBI Taxonomy" id="818"/>
    <lineage>
        <taxon>Bacteria</taxon>
        <taxon>Pseudomonadati</taxon>
        <taxon>Bacteroidota</taxon>
        <taxon>Bacteroidia</taxon>
        <taxon>Bacteroidales</taxon>
        <taxon>Bacteroidaceae</taxon>
        <taxon>Bacteroides</taxon>
    </lineage>
</organism>
<protein>
    <submittedName>
        <fullName evidence="3">Glycosyl transferase family protein</fullName>
        <ecNumber evidence="3">2.4.-.-</ecNumber>
    </submittedName>
    <submittedName>
        <fullName evidence="4">Glycosyltransferase family 4 protein</fullName>
    </submittedName>
</protein>
<dbReference type="SUPFAM" id="SSF53756">
    <property type="entry name" value="UDP-Glycosyltransferase/glycogen phosphorylase"/>
    <property type="match status" value="1"/>
</dbReference>
<dbReference type="EMBL" id="JAHYQA010000041">
    <property type="protein sequence ID" value="MCE9241059.1"/>
    <property type="molecule type" value="Genomic_DNA"/>
</dbReference>
<sequence length="372" mass="43040">MKVKINIISIGRYHVLDLARELSQCGHDVKFYSVYSDKKVAKYELKKECNCSIAFFLFPFRLLGRLFPKSKRVELLMYQACDLFMSWYIRPCDLLICMSGIYCYAIKKAKKRGENIILERGSKHILEQKKILESIASVQDKVQILDAIVKRELKGYELADYISVGSEHVKQSFLINGYPIEKLFINPYGVNLENFYPINDSQRNYDVIMTGNWSLQKGCDLLIEACKRMNLRLLHIGHLVDLSFPCSGTMQHIHFVEQKELVCYYSQAKIFVLPSRQEGLAMVQAEALACGLPIVFSQHTGGRDIMSVTGLNQWGFEMQEYTLECLCDCISRALEFEKICKRSEIACRLADMSWKSYGKRYNDFITKLDYNK</sequence>
<dbReference type="PANTHER" id="PTHR12526">
    <property type="entry name" value="GLYCOSYLTRANSFERASE"/>
    <property type="match status" value="1"/>
</dbReference>
<dbReference type="Proteomes" id="UP000095576">
    <property type="component" value="Unassembled WGS sequence"/>
</dbReference>
<dbReference type="Pfam" id="PF13692">
    <property type="entry name" value="Glyco_trans_1_4"/>
    <property type="match status" value="1"/>
</dbReference>
<reference evidence="3 5" key="1">
    <citation type="submission" date="2015-09" db="EMBL/GenBank/DDBJ databases">
        <authorList>
            <consortium name="Pathogen Informatics"/>
        </authorList>
    </citation>
    <scope>NUCLEOTIDE SEQUENCE [LARGE SCALE GENOMIC DNA]</scope>
    <source>
        <strain evidence="3 5">2789STDY5834899</strain>
    </source>
</reference>
<dbReference type="Gene3D" id="3.40.50.2000">
    <property type="entry name" value="Glycogen Phosphorylase B"/>
    <property type="match status" value="2"/>
</dbReference>